<proteinExistence type="predicted"/>
<feature type="transmembrane region" description="Helical" evidence="1">
    <location>
        <begin position="6"/>
        <end position="29"/>
    </location>
</feature>
<keyword evidence="3" id="KW-1185">Reference proteome</keyword>
<dbReference type="AlphaFoldDB" id="A0A8J3WA09"/>
<evidence type="ECO:0008006" key="4">
    <source>
        <dbReference type="Google" id="ProtNLM"/>
    </source>
</evidence>
<evidence type="ECO:0000313" key="3">
    <source>
        <dbReference type="Proteomes" id="UP000655044"/>
    </source>
</evidence>
<protein>
    <recommendedName>
        <fullName evidence="4">DUF2269 family protein</fullName>
    </recommendedName>
</protein>
<keyword evidence="1" id="KW-1133">Transmembrane helix</keyword>
<keyword evidence="1" id="KW-0472">Membrane</keyword>
<dbReference type="RefSeq" id="WP_189241462.1">
    <property type="nucleotide sequence ID" value="NZ_BMQP01000001.1"/>
</dbReference>
<accession>A0A8J3WA09</accession>
<feature type="transmembrane region" description="Helical" evidence="1">
    <location>
        <begin position="129"/>
        <end position="147"/>
    </location>
</feature>
<feature type="transmembrane region" description="Helical" evidence="1">
    <location>
        <begin position="79"/>
        <end position="97"/>
    </location>
</feature>
<feature type="transmembrane region" description="Helical" evidence="1">
    <location>
        <begin position="50"/>
        <end position="73"/>
    </location>
</feature>
<comment type="caution">
    <text evidence="2">The sequence shown here is derived from an EMBL/GenBank/DDBJ whole genome shotgun (WGS) entry which is preliminary data.</text>
</comment>
<dbReference type="Proteomes" id="UP000655044">
    <property type="component" value="Unassembled WGS sequence"/>
</dbReference>
<evidence type="ECO:0000313" key="2">
    <source>
        <dbReference type="EMBL" id="GIH82279.1"/>
    </source>
</evidence>
<name>A0A8J3WA09_PLARO</name>
<dbReference type="EMBL" id="BOOI01000005">
    <property type="protein sequence ID" value="GIH82279.1"/>
    <property type="molecule type" value="Genomic_DNA"/>
</dbReference>
<organism evidence="2 3">
    <name type="scientific">Planobispora rosea</name>
    <dbReference type="NCBI Taxonomy" id="35762"/>
    <lineage>
        <taxon>Bacteria</taxon>
        <taxon>Bacillati</taxon>
        <taxon>Actinomycetota</taxon>
        <taxon>Actinomycetes</taxon>
        <taxon>Streptosporangiales</taxon>
        <taxon>Streptosporangiaceae</taxon>
        <taxon>Planobispora</taxon>
    </lineage>
</organism>
<reference evidence="2" key="1">
    <citation type="submission" date="2021-01" db="EMBL/GenBank/DDBJ databases">
        <title>Whole genome shotgun sequence of Planobispora rosea NBRC 15558.</title>
        <authorList>
            <person name="Komaki H."/>
            <person name="Tamura T."/>
        </authorList>
    </citation>
    <scope>NUCLEOTIDE SEQUENCE</scope>
    <source>
        <strain evidence="2">NBRC 15558</strain>
    </source>
</reference>
<sequence>MSLDGILLAAHVAAALTILASLITDWIGVATLRAATTTGHAREGIKALKASAAFGVWGRLGSLAAGLALAFTAWSWEGWIIAGLLGWVVLVLLGEPLTGKDLRAMVEDARQAGPELPGPLAARIHDARLWTSVLTRTGVIGGILYCMFGKPNLLTGLAALACGYLAGLAAAKLTSRRVPSPAGAR</sequence>
<keyword evidence="1" id="KW-0812">Transmembrane</keyword>
<gene>
    <name evidence="2" type="ORF">Pro02_06870</name>
</gene>
<evidence type="ECO:0000256" key="1">
    <source>
        <dbReference type="SAM" id="Phobius"/>
    </source>
</evidence>
<feature type="transmembrane region" description="Helical" evidence="1">
    <location>
        <begin position="153"/>
        <end position="171"/>
    </location>
</feature>